<dbReference type="GO" id="GO:0003700">
    <property type="term" value="F:DNA-binding transcription factor activity"/>
    <property type="evidence" value="ECO:0007669"/>
    <property type="project" value="InterPro"/>
</dbReference>
<keyword evidence="3" id="KW-0804">Transcription</keyword>
<dbReference type="PANTHER" id="PTHR46789">
    <property type="entry name" value="FORKHEAD BOX PROTEIN R1"/>
    <property type="match status" value="1"/>
</dbReference>
<dbReference type="CDD" id="cd20036">
    <property type="entry name" value="FH_FOXR"/>
    <property type="match status" value="1"/>
</dbReference>
<dbReference type="SUPFAM" id="SSF46785">
    <property type="entry name" value="Winged helix' DNA-binding domain"/>
    <property type="match status" value="1"/>
</dbReference>
<dbReference type="GO" id="GO:0005634">
    <property type="term" value="C:nucleus"/>
    <property type="evidence" value="ECO:0007669"/>
    <property type="project" value="UniProtKB-SubCell"/>
</dbReference>
<reference evidence="8" key="1">
    <citation type="journal article" date="2021" name="Evol. Appl.">
        <title>The genome of the Pyrenean desman and the effects of bottlenecks and inbreeding on the genomic landscape of an endangered species.</title>
        <authorList>
            <person name="Escoda L."/>
            <person name="Castresana J."/>
        </authorList>
    </citation>
    <scope>NUCLEOTIDE SEQUENCE</scope>
    <source>
        <strain evidence="8">IBE-C5619</strain>
    </source>
</reference>
<evidence type="ECO:0000256" key="6">
    <source>
        <dbReference type="SAM" id="MobiDB-lite"/>
    </source>
</evidence>
<protein>
    <submittedName>
        <fullName evidence="8">Forkhead box protein R1</fullName>
    </submittedName>
</protein>
<comment type="subcellular location">
    <subcellularLocation>
        <location evidence="5">Nucleus</location>
    </subcellularLocation>
</comment>
<dbReference type="InterPro" id="IPR036390">
    <property type="entry name" value="WH_DNA-bd_sf"/>
</dbReference>
<sequence length="291" mass="33113">MGNEFFLPCTTDQHPLAEQNLAKYRLRVMEPPKLTQERKPSTDKDGPDPEPNLWMWVNPNVVCPLGNQEAPNPSKKKDITSILPSPQPLPKDEESNYSEAAVMELLPSSSSEQSPLQKQFTKSPSNWELTEEETEEQDDSSSVVLQFSNKEECFQGQKLSQGNSQEGRSWSRPPLNYSHLIALALRNSPPCGLNVQEIYNFTRQHFPFFWTAPDGWKNTIRHNLCFLGSFEKSPVSLQDGVNAKARSGLWRLTEEGHRRFQEETRALASARKESIQECMSQPDVMTSLFDL</sequence>
<dbReference type="AlphaFoldDB" id="A0A8J6A0Z8"/>
<feature type="region of interest" description="Disordered" evidence="6">
    <location>
        <begin position="27"/>
        <end position="142"/>
    </location>
</feature>
<name>A0A8J6A0Z8_GALPY</name>
<dbReference type="InterPro" id="IPR001766">
    <property type="entry name" value="Fork_head_dom"/>
</dbReference>
<evidence type="ECO:0000256" key="1">
    <source>
        <dbReference type="ARBA" id="ARBA00023015"/>
    </source>
</evidence>
<feature type="compositionally biased region" description="Polar residues" evidence="6">
    <location>
        <begin position="118"/>
        <end position="127"/>
    </location>
</feature>
<evidence type="ECO:0000259" key="7">
    <source>
        <dbReference type="PROSITE" id="PS50039"/>
    </source>
</evidence>
<feature type="compositionally biased region" description="Acidic residues" evidence="6">
    <location>
        <begin position="129"/>
        <end position="139"/>
    </location>
</feature>
<proteinExistence type="predicted"/>
<dbReference type="Pfam" id="PF00250">
    <property type="entry name" value="Forkhead"/>
    <property type="match status" value="1"/>
</dbReference>
<gene>
    <name evidence="8" type="ORF">J0S82_003470</name>
</gene>
<dbReference type="EMBL" id="JAGFMF010011930">
    <property type="protein sequence ID" value="KAG8509640.1"/>
    <property type="molecule type" value="Genomic_DNA"/>
</dbReference>
<dbReference type="PROSITE" id="PS50039">
    <property type="entry name" value="FORK_HEAD_3"/>
    <property type="match status" value="1"/>
</dbReference>
<organism evidence="8 9">
    <name type="scientific">Galemys pyrenaicus</name>
    <name type="common">Iberian desman</name>
    <name type="synonym">Pyrenean desman</name>
    <dbReference type="NCBI Taxonomy" id="202257"/>
    <lineage>
        <taxon>Eukaryota</taxon>
        <taxon>Metazoa</taxon>
        <taxon>Chordata</taxon>
        <taxon>Craniata</taxon>
        <taxon>Vertebrata</taxon>
        <taxon>Euteleostomi</taxon>
        <taxon>Mammalia</taxon>
        <taxon>Eutheria</taxon>
        <taxon>Laurasiatheria</taxon>
        <taxon>Eulipotyphla</taxon>
        <taxon>Talpidae</taxon>
        <taxon>Galemys</taxon>
    </lineage>
</organism>
<evidence type="ECO:0000256" key="5">
    <source>
        <dbReference type="PROSITE-ProRule" id="PRU00089"/>
    </source>
</evidence>
<keyword evidence="2 5" id="KW-0238">DNA-binding</keyword>
<evidence type="ECO:0000313" key="8">
    <source>
        <dbReference type="EMBL" id="KAG8509640.1"/>
    </source>
</evidence>
<feature type="domain" description="Fork-head" evidence="7">
    <location>
        <begin position="172"/>
        <end position="272"/>
    </location>
</feature>
<dbReference type="PRINTS" id="PR00053">
    <property type="entry name" value="FORKHEAD"/>
</dbReference>
<keyword evidence="4 5" id="KW-0539">Nucleus</keyword>
<dbReference type="InterPro" id="IPR036388">
    <property type="entry name" value="WH-like_DNA-bd_sf"/>
</dbReference>
<feature type="compositionally biased region" description="Low complexity" evidence="6">
    <location>
        <begin position="104"/>
        <end position="117"/>
    </location>
</feature>
<evidence type="ECO:0000256" key="3">
    <source>
        <dbReference type="ARBA" id="ARBA00023163"/>
    </source>
</evidence>
<evidence type="ECO:0000313" key="9">
    <source>
        <dbReference type="Proteomes" id="UP000700334"/>
    </source>
</evidence>
<accession>A0A8J6A0Z8</accession>
<dbReference type="Gene3D" id="1.10.10.10">
    <property type="entry name" value="Winged helix-like DNA-binding domain superfamily/Winged helix DNA-binding domain"/>
    <property type="match status" value="1"/>
</dbReference>
<feature type="DNA-binding region" description="Fork-head" evidence="5">
    <location>
        <begin position="172"/>
        <end position="272"/>
    </location>
</feature>
<feature type="compositionally biased region" description="Basic and acidic residues" evidence="6">
    <location>
        <begin position="27"/>
        <end position="47"/>
    </location>
</feature>
<evidence type="ECO:0000256" key="2">
    <source>
        <dbReference type="ARBA" id="ARBA00023125"/>
    </source>
</evidence>
<dbReference type="FunFam" id="1.10.10.10:FF:000505">
    <property type="entry name" value="Forkhead box R1"/>
    <property type="match status" value="1"/>
</dbReference>
<dbReference type="Proteomes" id="UP000700334">
    <property type="component" value="Unassembled WGS sequence"/>
</dbReference>
<keyword evidence="9" id="KW-1185">Reference proteome</keyword>
<dbReference type="InterPro" id="IPR052328">
    <property type="entry name" value="FOX_transcription_regulators"/>
</dbReference>
<dbReference type="PANTHER" id="PTHR46789:SF2">
    <property type="entry name" value="FORKHEAD BOX PROTEIN R2"/>
    <property type="match status" value="1"/>
</dbReference>
<dbReference type="SMART" id="SM00339">
    <property type="entry name" value="FH"/>
    <property type="match status" value="1"/>
</dbReference>
<keyword evidence="1" id="KW-0805">Transcription regulation</keyword>
<evidence type="ECO:0000256" key="4">
    <source>
        <dbReference type="ARBA" id="ARBA00023242"/>
    </source>
</evidence>
<comment type="caution">
    <text evidence="8">The sequence shown here is derived from an EMBL/GenBank/DDBJ whole genome shotgun (WGS) entry which is preliminary data.</text>
</comment>
<dbReference type="GO" id="GO:1990837">
    <property type="term" value="F:sequence-specific double-stranded DNA binding"/>
    <property type="evidence" value="ECO:0007669"/>
    <property type="project" value="TreeGrafter"/>
</dbReference>
<dbReference type="OrthoDB" id="10070006at2759"/>